<organism evidence="1 2">
    <name type="scientific">Candidatus Saganbacteria bacterium CG08_land_8_20_14_0_20_45_16</name>
    <dbReference type="NCBI Taxonomy" id="2014293"/>
    <lineage>
        <taxon>Bacteria</taxon>
        <taxon>Bacillati</taxon>
        <taxon>Saganbacteria</taxon>
    </lineage>
</organism>
<protein>
    <submittedName>
        <fullName evidence="1">Uncharacterized protein</fullName>
    </submittedName>
</protein>
<proteinExistence type="predicted"/>
<accession>A0A2H0Y0A5</accession>
<dbReference type="Proteomes" id="UP000231343">
    <property type="component" value="Unassembled WGS sequence"/>
</dbReference>
<comment type="caution">
    <text evidence="1">The sequence shown here is derived from an EMBL/GenBank/DDBJ whole genome shotgun (WGS) entry which is preliminary data.</text>
</comment>
<gene>
    <name evidence="1" type="ORF">COT42_02460</name>
</gene>
<evidence type="ECO:0000313" key="1">
    <source>
        <dbReference type="EMBL" id="PIS30824.1"/>
    </source>
</evidence>
<dbReference type="AlphaFoldDB" id="A0A2H0Y0A5"/>
<dbReference type="EMBL" id="PEYM01000048">
    <property type="protein sequence ID" value="PIS30824.1"/>
    <property type="molecule type" value="Genomic_DNA"/>
</dbReference>
<reference evidence="1 2" key="1">
    <citation type="submission" date="2017-09" db="EMBL/GenBank/DDBJ databases">
        <title>Depth-based differentiation of microbial function through sediment-hosted aquifers and enrichment of novel symbionts in the deep terrestrial subsurface.</title>
        <authorList>
            <person name="Probst A.J."/>
            <person name="Ladd B."/>
            <person name="Jarett J.K."/>
            <person name="Geller-Mcgrath D.E."/>
            <person name="Sieber C.M."/>
            <person name="Emerson J.B."/>
            <person name="Anantharaman K."/>
            <person name="Thomas B.C."/>
            <person name="Malmstrom R."/>
            <person name="Stieglmeier M."/>
            <person name="Klingl A."/>
            <person name="Woyke T."/>
            <person name="Ryan C.M."/>
            <person name="Banfield J.F."/>
        </authorList>
    </citation>
    <scope>NUCLEOTIDE SEQUENCE [LARGE SCALE GENOMIC DNA]</scope>
    <source>
        <strain evidence="1">CG08_land_8_20_14_0_20_45_16</strain>
    </source>
</reference>
<sequence length="99" mass="10691">MAVELRQTFQQKVERPVVAFLAPFCPELSLAGPATGRGSLNIEQLCLRPLMMGAKKDGDAAPEVSHLKSDFNGVQGKGSAEANKTIKSMLFWHGPLSHT</sequence>
<evidence type="ECO:0000313" key="2">
    <source>
        <dbReference type="Proteomes" id="UP000231343"/>
    </source>
</evidence>
<name>A0A2H0Y0A5_UNCSA</name>